<dbReference type="Gene3D" id="6.10.340.10">
    <property type="match status" value="1"/>
</dbReference>
<evidence type="ECO:0000256" key="3">
    <source>
        <dbReference type="ARBA" id="ARBA00029447"/>
    </source>
</evidence>
<comment type="caution">
    <text evidence="10">The sequence shown here is derived from an EMBL/GenBank/DDBJ whole genome shotgun (WGS) entry which is preliminary data.</text>
</comment>
<evidence type="ECO:0000256" key="4">
    <source>
        <dbReference type="PROSITE-ProRule" id="PRU00284"/>
    </source>
</evidence>
<protein>
    <submittedName>
        <fullName evidence="10">Chemotaxis protein</fullName>
    </submittedName>
</protein>
<dbReference type="SMART" id="SM00283">
    <property type="entry name" value="MA"/>
    <property type="match status" value="1"/>
</dbReference>
<dbReference type="PROSITE" id="PS50111">
    <property type="entry name" value="CHEMOTAXIS_TRANSDUC_2"/>
    <property type="match status" value="1"/>
</dbReference>
<name>A0A916YG27_9HYPH</name>
<keyword evidence="7" id="KW-0812">Transmembrane</keyword>
<feature type="transmembrane region" description="Helical" evidence="7">
    <location>
        <begin position="12"/>
        <end position="32"/>
    </location>
</feature>
<dbReference type="GO" id="GO:0007165">
    <property type="term" value="P:signal transduction"/>
    <property type="evidence" value="ECO:0007669"/>
    <property type="project" value="UniProtKB-KW"/>
</dbReference>
<dbReference type="GO" id="GO:0006935">
    <property type="term" value="P:chemotaxis"/>
    <property type="evidence" value="ECO:0007669"/>
    <property type="project" value="UniProtKB-KW"/>
</dbReference>
<dbReference type="FunFam" id="1.10.287.950:FF:000001">
    <property type="entry name" value="Methyl-accepting chemotaxis sensory transducer"/>
    <property type="match status" value="1"/>
</dbReference>
<feature type="region of interest" description="Disordered" evidence="6">
    <location>
        <begin position="600"/>
        <end position="643"/>
    </location>
</feature>
<dbReference type="CDD" id="cd06225">
    <property type="entry name" value="HAMP"/>
    <property type="match status" value="1"/>
</dbReference>
<dbReference type="Pfam" id="PF00015">
    <property type="entry name" value="MCPsignal"/>
    <property type="match status" value="1"/>
</dbReference>
<evidence type="ECO:0000256" key="1">
    <source>
        <dbReference type="ARBA" id="ARBA00004370"/>
    </source>
</evidence>
<gene>
    <name evidence="10" type="primary">mcpG</name>
    <name evidence="10" type="ORF">GCM10011335_50780</name>
</gene>
<reference evidence="10" key="1">
    <citation type="journal article" date="2014" name="Int. J. Syst. Evol. Microbiol.">
        <title>Complete genome sequence of Corynebacterium casei LMG S-19264T (=DSM 44701T), isolated from a smear-ripened cheese.</title>
        <authorList>
            <consortium name="US DOE Joint Genome Institute (JGI-PGF)"/>
            <person name="Walter F."/>
            <person name="Albersmeier A."/>
            <person name="Kalinowski J."/>
            <person name="Ruckert C."/>
        </authorList>
    </citation>
    <scope>NUCLEOTIDE SEQUENCE</scope>
    <source>
        <strain evidence="10">CGMCC 1.15493</strain>
    </source>
</reference>
<dbReference type="GO" id="GO:0016020">
    <property type="term" value="C:membrane"/>
    <property type="evidence" value="ECO:0007669"/>
    <property type="project" value="UniProtKB-SubCell"/>
</dbReference>
<dbReference type="Pfam" id="PF05227">
    <property type="entry name" value="CHASE3"/>
    <property type="match status" value="1"/>
</dbReference>
<dbReference type="InterPro" id="IPR004089">
    <property type="entry name" value="MCPsignal_dom"/>
</dbReference>
<feature type="domain" description="Methyl-accepting transducer" evidence="8">
    <location>
        <begin position="349"/>
        <end position="578"/>
    </location>
</feature>
<evidence type="ECO:0000313" key="11">
    <source>
        <dbReference type="Proteomes" id="UP000613160"/>
    </source>
</evidence>
<evidence type="ECO:0000256" key="6">
    <source>
        <dbReference type="SAM" id="MobiDB-lite"/>
    </source>
</evidence>
<dbReference type="CDD" id="cd19410">
    <property type="entry name" value="HK9-like_sensor"/>
    <property type="match status" value="1"/>
</dbReference>
<proteinExistence type="inferred from homology"/>
<keyword evidence="7" id="KW-0472">Membrane</keyword>
<accession>A0A916YG27</accession>
<keyword evidence="4" id="KW-0807">Transducer</keyword>
<dbReference type="PANTHER" id="PTHR43531:SF11">
    <property type="entry name" value="METHYL-ACCEPTING CHEMOTAXIS PROTEIN 3"/>
    <property type="match status" value="1"/>
</dbReference>
<feature type="domain" description="HAMP" evidence="9">
    <location>
        <begin position="211"/>
        <end position="264"/>
    </location>
</feature>
<evidence type="ECO:0000256" key="5">
    <source>
        <dbReference type="SAM" id="Coils"/>
    </source>
</evidence>
<dbReference type="InterPro" id="IPR007891">
    <property type="entry name" value="CHASE3"/>
</dbReference>
<dbReference type="PANTHER" id="PTHR43531">
    <property type="entry name" value="PROTEIN ICFG"/>
    <property type="match status" value="1"/>
</dbReference>
<keyword evidence="11" id="KW-1185">Reference proteome</keyword>
<feature type="domain" description="HAMP" evidence="9">
    <location>
        <begin position="298"/>
        <end position="344"/>
    </location>
</feature>
<evidence type="ECO:0000256" key="2">
    <source>
        <dbReference type="ARBA" id="ARBA00022500"/>
    </source>
</evidence>
<keyword evidence="2" id="KW-0145">Chemotaxis</keyword>
<dbReference type="InterPro" id="IPR003660">
    <property type="entry name" value="HAMP_dom"/>
</dbReference>
<dbReference type="Gene3D" id="1.10.287.950">
    <property type="entry name" value="Methyl-accepting chemotaxis protein"/>
    <property type="match status" value="1"/>
</dbReference>
<dbReference type="SUPFAM" id="SSF58104">
    <property type="entry name" value="Methyl-accepting chemotaxis protein (MCP) signaling domain"/>
    <property type="match status" value="1"/>
</dbReference>
<dbReference type="RefSeq" id="WP_188855238.1">
    <property type="nucleotide sequence ID" value="NZ_BMJJ01000019.1"/>
</dbReference>
<feature type="compositionally biased region" description="Low complexity" evidence="6">
    <location>
        <begin position="627"/>
        <end position="643"/>
    </location>
</feature>
<keyword evidence="5" id="KW-0175">Coiled coil</keyword>
<dbReference type="Pfam" id="PF00672">
    <property type="entry name" value="HAMP"/>
    <property type="match status" value="1"/>
</dbReference>
<evidence type="ECO:0000259" key="8">
    <source>
        <dbReference type="PROSITE" id="PS50111"/>
    </source>
</evidence>
<reference evidence="10" key="2">
    <citation type="submission" date="2020-09" db="EMBL/GenBank/DDBJ databases">
        <authorList>
            <person name="Sun Q."/>
            <person name="Zhou Y."/>
        </authorList>
    </citation>
    <scope>NUCLEOTIDE SEQUENCE</scope>
    <source>
        <strain evidence="10">CGMCC 1.15493</strain>
    </source>
</reference>
<dbReference type="InterPro" id="IPR051310">
    <property type="entry name" value="MCP_chemotaxis"/>
</dbReference>
<organism evidence="10 11">
    <name type="scientific">Aureimonas glaciei</name>
    <dbReference type="NCBI Taxonomy" id="1776957"/>
    <lineage>
        <taxon>Bacteria</taxon>
        <taxon>Pseudomonadati</taxon>
        <taxon>Pseudomonadota</taxon>
        <taxon>Alphaproteobacteria</taxon>
        <taxon>Hyphomicrobiales</taxon>
        <taxon>Aurantimonadaceae</taxon>
        <taxon>Aureimonas</taxon>
    </lineage>
</organism>
<dbReference type="PROSITE" id="PS50885">
    <property type="entry name" value="HAMP"/>
    <property type="match status" value="2"/>
</dbReference>
<feature type="transmembrane region" description="Helical" evidence="7">
    <location>
        <begin position="189"/>
        <end position="210"/>
    </location>
</feature>
<dbReference type="SMART" id="SM00304">
    <property type="entry name" value="HAMP"/>
    <property type="match status" value="3"/>
</dbReference>
<comment type="subcellular location">
    <subcellularLocation>
        <location evidence="1">Membrane</location>
    </subcellularLocation>
</comment>
<dbReference type="SUPFAM" id="SSF158472">
    <property type="entry name" value="HAMP domain-like"/>
    <property type="match status" value="1"/>
</dbReference>
<feature type="coiled-coil region" evidence="5">
    <location>
        <begin position="97"/>
        <end position="124"/>
    </location>
</feature>
<evidence type="ECO:0000256" key="7">
    <source>
        <dbReference type="SAM" id="Phobius"/>
    </source>
</evidence>
<dbReference type="EMBL" id="BMJJ01000019">
    <property type="protein sequence ID" value="GGD41910.1"/>
    <property type="molecule type" value="Genomic_DNA"/>
</dbReference>
<evidence type="ECO:0000259" key="9">
    <source>
        <dbReference type="PROSITE" id="PS50885"/>
    </source>
</evidence>
<comment type="similarity">
    <text evidence="3">Belongs to the methyl-accepting chemotaxis (MCP) protein family.</text>
</comment>
<dbReference type="Proteomes" id="UP000613160">
    <property type="component" value="Unassembled WGS sequence"/>
</dbReference>
<dbReference type="AlphaFoldDB" id="A0A916YG27"/>
<keyword evidence="7" id="KW-1133">Transmembrane helix</keyword>
<dbReference type="CDD" id="cd11386">
    <property type="entry name" value="MCP_signal"/>
    <property type="match status" value="1"/>
</dbReference>
<evidence type="ECO:0000313" key="10">
    <source>
        <dbReference type="EMBL" id="GGD41910.1"/>
    </source>
</evidence>
<sequence>MSQAGLTIAKKTSLALSSLAVLVAGIGGFTYWQNAKTGDAMKWNNHTYQVLEKIDDVRIDLVNQEAAVRGYLLTEDKAFLPRYHANQKAGDDALLAIKTLTSDNAAQQQRVAELQATVESWHSEVTDKQIKLMDEPMGVERAEAIETARTGKPMLDRMGTLLQAMRDDEAALLVVRSAVANSAMSMSSLASILGGLLSALAAAGIAVFIARSIASPIRAMTDAMKRLADGDNTVAVPSAARRDEIGAMSAAVQVFKDAAIAKERLEADAKASQQAQESQRARQTALDNSKAEDLRNFVHAVEDGFNGLSDGDLTVRMDQVVAPEFEPIRAKFNESVGKLEQAIGSVVTGVATIRTGLAEITVASNDLAQRTEQQAASLEETVAALSQVATGVNQTAEGAAQAQGTAMTARKNAEKGGEIVARAVAAMAEIEHSSEEIGKIIGVIDEIAFQTNLLALNAGVEAARAGEAGRGFAVVAQEVRGLAQRSAEAAKEIKNLISTSSKHVGEGVELVTASGKSLEEIVVQVTEMTDVVTEIARSAKEQAVGLREVSAAADQMDKVTQQNAAMVEEATAAAQTLSDETDTLAGMVANFRTHATTVRTASAPRAKTRPQATAAPQRRGAVVQMRSASQAAPQAADAGWEEF</sequence>